<feature type="transmembrane region" description="Helical" evidence="1">
    <location>
        <begin position="12"/>
        <end position="35"/>
    </location>
</feature>
<sequence>MSTGDQNETEGTAMTALILLMESVLSGGGSLLHLLHNAFPRARVSAAATSSASAPPFIFNVDGLLCTVMHIPAPAPIRELDPEIRNARFWPNAWSTISRHQSHLVVTVAGGSDGIARAMVLQRILVAVFVTQGSAIGSVYPSSGTLLPRKVVESLLHQDGQLAVPLFVSCFFAKEADEAFPAPSILASTKGLSDFGVMEVEARGFQGSVSELHQFILGISGHLIQSRPDIRDGHTIGVSEAQRIPVKIERSLFYSSQVYSPRFQ</sequence>
<keyword evidence="1" id="KW-1133">Transmembrane helix</keyword>
<dbReference type="Pfam" id="PF14080">
    <property type="entry name" value="DUF4261"/>
    <property type="match status" value="1"/>
</dbReference>
<dbReference type="InterPro" id="IPR025357">
    <property type="entry name" value="DUF4261"/>
</dbReference>
<evidence type="ECO:0000259" key="2">
    <source>
        <dbReference type="Pfam" id="PF14080"/>
    </source>
</evidence>
<dbReference type="RefSeq" id="WP_072641075.1">
    <property type="nucleotide sequence ID" value="NZ_CP018229.1"/>
</dbReference>
<name>A0A1L3ZIB8_RHILE</name>
<evidence type="ECO:0000313" key="3">
    <source>
        <dbReference type="EMBL" id="API55404.1"/>
    </source>
</evidence>
<dbReference type="AlphaFoldDB" id="A0A1L3ZIB8"/>
<evidence type="ECO:0000256" key="1">
    <source>
        <dbReference type="SAM" id="Phobius"/>
    </source>
</evidence>
<dbReference type="EMBL" id="CP018229">
    <property type="protein sequence ID" value="API55404.1"/>
    <property type="molecule type" value="Genomic_DNA"/>
</dbReference>
<dbReference type="Proteomes" id="UP000183050">
    <property type="component" value="Plasmid unnamed1"/>
</dbReference>
<keyword evidence="3" id="KW-0614">Plasmid</keyword>
<proteinExistence type="predicted"/>
<gene>
    <name evidence="3" type="ORF">BMW22_28280</name>
</gene>
<feature type="domain" description="DUF4261" evidence="2">
    <location>
        <begin position="189"/>
        <end position="252"/>
    </location>
</feature>
<protein>
    <recommendedName>
        <fullName evidence="2">DUF4261 domain-containing protein</fullName>
    </recommendedName>
</protein>
<keyword evidence="1" id="KW-0472">Membrane</keyword>
<accession>A0A1L3ZIB8</accession>
<evidence type="ECO:0000313" key="4">
    <source>
        <dbReference type="Proteomes" id="UP000183050"/>
    </source>
</evidence>
<geneLocation type="plasmid" evidence="3">
    <name>unnamed1</name>
</geneLocation>
<reference evidence="3 4" key="1">
    <citation type="submission" date="2016-11" db="EMBL/GenBank/DDBJ databases">
        <title>Rhizobium leguminosarum bv. viciae strain Vaf12 isolated from Vavilovia formosa root nodules from Russia, Dagestan.</title>
        <authorList>
            <person name="Kimeklis A."/>
        </authorList>
    </citation>
    <scope>NUCLEOTIDE SEQUENCE [LARGE SCALE GENOMIC DNA]</scope>
    <source>
        <strain evidence="3 4">Vaf-108</strain>
        <plasmid evidence="4">Plasmid unnamed1</plasmid>
    </source>
</reference>
<organism evidence="3 4">
    <name type="scientific">Rhizobium leguminosarum</name>
    <dbReference type="NCBI Taxonomy" id="384"/>
    <lineage>
        <taxon>Bacteria</taxon>
        <taxon>Pseudomonadati</taxon>
        <taxon>Pseudomonadota</taxon>
        <taxon>Alphaproteobacteria</taxon>
        <taxon>Hyphomicrobiales</taxon>
        <taxon>Rhizobiaceae</taxon>
        <taxon>Rhizobium/Agrobacterium group</taxon>
        <taxon>Rhizobium</taxon>
    </lineage>
</organism>
<keyword evidence="1" id="KW-0812">Transmembrane</keyword>